<keyword evidence="2" id="KW-0378">Hydrolase</keyword>
<sequence length="254" mass="29145">MAGRTPLRILCFGDSLTSGYSNMGCISHPYAEKMGQMLEMAYPHFDLEMVEDGVPGATVKFGFLKRIERHFSRKKDDGTSYFDWSIVLGGTNDLAMQVPPEEIFQHLKAVWDVALSRKCKVLALTVPEAGVTTSREVYDRRRNRLNDLIKGYKREGFHVFDFNAAQPYFAMSESDRERYWDDLIHFTSDGYDRMGNKIGLHLVSILKKEEIAAGGPPTKRRRVFRDDEKVFEEEIGDPHAIDQGWIVVRKKDLD</sequence>
<keyword evidence="3" id="KW-1185">Reference proteome</keyword>
<protein>
    <submittedName>
        <fullName evidence="2">SGNH hydrolase-type esterase domain-containing protein</fullName>
    </submittedName>
</protein>
<reference evidence="2" key="1">
    <citation type="journal article" date="2023" name="Mol. Phylogenet. Evol.">
        <title>Genome-scale phylogeny and comparative genomics of the fungal order Sordariales.</title>
        <authorList>
            <person name="Hensen N."/>
            <person name="Bonometti L."/>
            <person name="Westerberg I."/>
            <person name="Brannstrom I.O."/>
            <person name="Guillou S."/>
            <person name="Cros-Aarteil S."/>
            <person name="Calhoun S."/>
            <person name="Haridas S."/>
            <person name="Kuo A."/>
            <person name="Mondo S."/>
            <person name="Pangilinan J."/>
            <person name="Riley R."/>
            <person name="LaButti K."/>
            <person name="Andreopoulos B."/>
            <person name="Lipzen A."/>
            <person name="Chen C."/>
            <person name="Yan M."/>
            <person name="Daum C."/>
            <person name="Ng V."/>
            <person name="Clum A."/>
            <person name="Steindorff A."/>
            <person name="Ohm R.A."/>
            <person name="Martin F."/>
            <person name="Silar P."/>
            <person name="Natvig D.O."/>
            <person name="Lalanne C."/>
            <person name="Gautier V."/>
            <person name="Ament-Velasquez S.L."/>
            <person name="Kruys A."/>
            <person name="Hutchinson M.I."/>
            <person name="Powell A.J."/>
            <person name="Barry K."/>
            <person name="Miller A.N."/>
            <person name="Grigoriev I.V."/>
            <person name="Debuchy R."/>
            <person name="Gladieux P."/>
            <person name="Hiltunen Thoren M."/>
            <person name="Johannesson H."/>
        </authorList>
    </citation>
    <scope>NUCLEOTIDE SEQUENCE</scope>
    <source>
        <strain evidence="2">CBS 232.78</strain>
    </source>
</reference>
<dbReference type="SUPFAM" id="SSF52266">
    <property type="entry name" value="SGNH hydrolase"/>
    <property type="match status" value="1"/>
</dbReference>
<dbReference type="InterPro" id="IPR036514">
    <property type="entry name" value="SGNH_hydro_sf"/>
</dbReference>
<dbReference type="PANTHER" id="PTHR30383">
    <property type="entry name" value="THIOESTERASE 1/PROTEASE 1/LYSOPHOSPHOLIPASE L1"/>
    <property type="match status" value="1"/>
</dbReference>
<dbReference type="Pfam" id="PF13472">
    <property type="entry name" value="Lipase_GDSL_2"/>
    <property type="match status" value="1"/>
</dbReference>
<organism evidence="2 3">
    <name type="scientific">Podospora didyma</name>
    <dbReference type="NCBI Taxonomy" id="330526"/>
    <lineage>
        <taxon>Eukaryota</taxon>
        <taxon>Fungi</taxon>
        <taxon>Dikarya</taxon>
        <taxon>Ascomycota</taxon>
        <taxon>Pezizomycotina</taxon>
        <taxon>Sordariomycetes</taxon>
        <taxon>Sordariomycetidae</taxon>
        <taxon>Sordariales</taxon>
        <taxon>Podosporaceae</taxon>
        <taxon>Podospora</taxon>
    </lineage>
</organism>
<evidence type="ECO:0000259" key="1">
    <source>
        <dbReference type="Pfam" id="PF13472"/>
    </source>
</evidence>
<name>A0AAE0P3Z7_9PEZI</name>
<evidence type="ECO:0000313" key="3">
    <source>
        <dbReference type="Proteomes" id="UP001285441"/>
    </source>
</evidence>
<comment type="caution">
    <text evidence="2">The sequence shown here is derived from an EMBL/GenBank/DDBJ whole genome shotgun (WGS) entry which is preliminary data.</text>
</comment>
<accession>A0AAE0P3Z7</accession>
<dbReference type="Gene3D" id="3.40.50.1110">
    <property type="entry name" value="SGNH hydrolase"/>
    <property type="match status" value="1"/>
</dbReference>
<dbReference type="CDD" id="cd00229">
    <property type="entry name" value="SGNH_hydrolase"/>
    <property type="match status" value="1"/>
</dbReference>
<gene>
    <name evidence="2" type="ORF">B0H63DRAFT_3393</name>
</gene>
<feature type="domain" description="SGNH hydrolase-type esterase" evidence="1">
    <location>
        <begin position="11"/>
        <end position="193"/>
    </location>
</feature>
<dbReference type="PANTHER" id="PTHR30383:SF19">
    <property type="entry name" value="FIBRONECTIN TYPE-III DOMAIN-CONTAINING PROTEIN"/>
    <property type="match status" value="1"/>
</dbReference>
<dbReference type="EMBL" id="JAULSW010000001">
    <property type="protein sequence ID" value="KAK3392921.1"/>
    <property type="molecule type" value="Genomic_DNA"/>
</dbReference>
<dbReference type="InterPro" id="IPR013830">
    <property type="entry name" value="SGNH_hydro"/>
</dbReference>
<dbReference type="AlphaFoldDB" id="A0AAE0P3Z7"/>
<reference evidence="2" key="2">
    <citation type="submission" date="2023-06" db="EMBL/GenBank/DDBJ databases">
        <authorList>
            <consortium name="Lawrence Berkeley National Laboratory"/>
            <person name="Haridas S."/>
            <person name="Hensen N."/>
            <person name="Bonometti L."/>
            <person name="Westerberg I."/>
            <person name="Brannstrom I.O."/>
            <person name="Guillou S."/>
            <person name="Cros-Aarteil S."/>
            <person name="Calhoun S."/>
            <person name="Kuo A."/>
            <person name="Mondo S."/>
            <person name="Pangilinan J."/>
            <person name="Riley R."/>
            <person name="LaButti K."/>
            <person name="Andreopoulos B."/>
            <person name="Lipzen A."/>
            <person name="Chen C."/>
            <person name="Yanf M."/>
            <person name="Daum C."/>
            <person name="Ng V."/>
            <person name="Clum A."/>
            <person name="Steindorff A."/>
            <person name="Ohm R."/>
            <person name="Martin F."/>
            <person name="Silar P."/>
            <person name="Natvig D."/>
            <person name="Lalanne C."/>
            <person name="Gautier V."/>
            <person name="Ament-velasquez S.L."/>
            <person name="Kruys A."/>
            <person name="Hutchinson M.I."/>
            <person name="Powell A.J."/>
            <person name="Barry K."/>
            <person name="Miller A.N."/>
            <person name="Grigoriev I.V."/>
            <person name="Debuchy R."/>
            <person name="Gladieux P."/>
            <person name="Thoren M.H."/>
            <person name="Johannesson H."/>
        </authorList>
    </citation>
    <scope>NUCLEOTIDE SEQUENCE</scope>
    <source>
        <strain evidence="2">CBS 232.78</strain>
    </source>
</reference>
<dbReference type="InterPro" id="IPR051532">
    <property type="entry name" value="Ester_Hydrolysis_Enzymes"/>
</dbReference>
<evidence type="ECO:0000313" key="2">
    <source>
        <dbReference type="EMBL" id="KAK3392921.1"/>
    </source>
</evidence>
<dbReference type="Proteomes" id="UP001285441">
    <property type="component" value="Unassembled WGS sequence"/>
</dbReference>
<dbReference type="GO" id="GO:0004622">
    <property type="term" value="F:phosphatidylcholine lysophospholipase activity"/>
    <property type="evidence" value="ECO:0007669"/>
    <property type="project" value="TreeGrafter"/>
</dbReference>
<proteinExistence type="predicted"/>